<dbReference type="STRING" id="1764295.A0A5B8MIR1"/>
<accession>A0A5B8MIR1</accession>
<evidence type="ECO:0000256" key="2">
    <source>
        <dbReference type="ARBA" id="ARBA00008978"/>
    </source>
</evidence>
<gene>
    <name evidence="10" type="ORF">A3770_02p17900</name>
</gene>
<name>A0A5B8MIR1_9CHLO</name>
<evidence type="ECO:0000256" key="3">
    <source>
        <dbReference type="ARBA" id="ARBA00022664"/>
    </source>
</evidence>
<dbReference type="EMBL" id="CP031035">
    <property type="protein sequence ID" value="QDZ19272.1"/>
    <property type="molecule type" value="Genomic_DNA"/>
</dbReference>
<keyword evidence="3 9" id="KW-0507">mRNA processing</keyword>
<dbReference type="InterPro" id="IPR006811">
    <property type="entry name" value="RNA_pol_II_suA"/>
</dbReference>
<dbReference type="GO" id="GO:0005634">
    <property type="term" value="C:nucleus"/>
    <property type="evidence" value="ECO:0007669"/>
    <property type="project" value="UniProtKB-SubCell"/>
</dbReference>
<comment type="catalytic activity">
    <reaction evidence="7 9">
        <text>O-phospho-L-seryl-[protein] + H2O = L-seryl-[protein] + phosphate</text>
        <dbReference type="Rhea" id="RHEA:20629"/>
        <dbReference type="Rhea" id="RHEA-COMP:9863"/>
        <dbReference type="Rhea" id="RHEA-COMP:11604"/>
        <dbReference type="ChEBI" id="CHEBI:15377"/>
        <dbReference type="ChEBI" id="CHEBI:29999"/>
        <dbReference type="ChEBI" id="CHEBI:43474"/>
        <dbReference type="ChEBI" id="CHEBI:83421"/>
        <dbReference type="EC" id="3.1.3.16"/>
    </reaction>
</comment>
<evidence type="ECO:0000256" key="8">
    <source>
        <dbReference type="ARBA" id="ARBA00048336"/>
    </source>
</evidence>
<sequence>MRFAMVCASNMNRSMDAHNLLKEAGLEVDSYGVGSQVKLPGPSAHEPNVYPFGTPYEVIYDDLRAKDRSLYERNGMLRLLERNVKVKLAPERWQENTTKFYDVVITFDDVVFDKLMDDVQKREQKLMKSFLVINMKVKDTPAEAGKASPLALQLCKKIDESEDWEDDIEEIVEDFSNETGRKPFYTVCFY</sequence>
<evidence type="ECO:0000256" key="5">
    <source>
        <dbReference type="ARBA" id="ARBA00022912"/>
    </source>
</evidence>
<evidence type="ECO:0000256" key="1">
    <source>
        <dbReference type="ARBA" id="ARBA00004123"/>
    </source>
</evidence>
<evidence type="ECO:0000256" key="4">
    <source>
        <dbReference type="ARBA" id="ARBA00022801"/>
    </source>
</evidence>
<evidence type="ECO:0000313" key="11">
    <source>
        <dbReference type="Proteomes" id="UP000316726"/>
    </source>
</evidence>
<dbReference type="Pfam" id="PF04722">
    <property type="entry name" value="Ssu72"/>
    <property type="match status" value="1"/>
</dbReference>
<evidence type="ECO:0000313" key="10">
    <source>
        <dbReference type="EMBL" id="QDZ19272.1"/>
    </source>
</evidence>
<evidence type="ECO:0000256" key="6">
    <source>
        <dbReference type="ARBA" id="ARBA00023242"/>
    </source>
</evidence>
<comment type="similarity">
    <text evidence="2 9">Belongs to the SSU72 phosphatase family.</text>
</comment>
<dbReference type="Gene3D" id="3.40.50.2300">
    <property type="match status" value="2"/>
</dbReference>
<keyword evidence="5 9" id="KW-0904">Protein phosphatase</keyword>
<dbReference type="PANTHER" id="PTHR20383">
    <property type="entry name" value="RNA POLYMERASE II SUBUNIT A C-TERMINAL DOMAIN PHOSPHATASE"/>
    <property type="match status" value="1"/>
</dbReference>
<protein>
    <recommendedName>
        <fullName evidence="9">RNA polymerase II subunit A C-terminal domain phosphatase SSU72</fullName>
        <shortName evidence="9">CTD phosphatase SSU72</shortName>
        <ecNumber evidence="9">3.1.3.16</ecNumber>
    </recommendedName>
</protein>
<keyword evidence="6 9" id="KW-0539">Nucleus</keyword>
<proteinExistence type="inferred from homology"/>
<dbReference type="AlphaFoldDB" id="A0A5B8MIR1"/>
<dbReference type="GO" id="GO:0031124">
    <property type="term" value="P:mRNA 3'-end processing"/>
    <property type="evidence" value="ECO:0007669"/>
    <property type="project" value="UniProtKB-ARBA"/>
</dbReference>
<dbReference type="FunFam" id="3.40.50.2300:FF:000039">
    <property type="entry name" value="RNA polymerase II subunit A C-terminal domain phosphatase"/>
    <property type="match status" value="1"/>
</dbReference>
<evidence type="ECO:0000256" key="9">
    <source>
        <dbReference type="RuleBase" id="RU369031"/>
    </source>
</evidence>
<comment type="function">
    <text evidence="9">Protein phosphatase that catalyzes the dephosphorylation of the C-terminal domain of RNA polymerase II. Plays a role in RNA processing and termination.</text>
</comment>
<dbReference type="EC" id="3.1.3.16" evidence="9"/>
<dbReference type="GO" id="GO:0008420">
    <property type="term" value="F:RNA polymerase II CTD heptapeptide repeat phosphatase activity"/>
    <property type="evidence" value="ECO:0007669"/>
    <property type="project" value="UniProtKB-ARBA"/>
</dbReference>
<keyword evidence="11" id="KW-1185">Reference proteome</keyword>
<dbReference type="Proteomes" id="UP000316726">
    <property type="component" value="Chromosome 2"/>
</dbReference>
<comment type="subcellular location">
    <subcellularLocation>
        <location evidence="1 9">Nucleus</location>
    </subcellularLocation>
</comment>
<comment type="catalytic activity">
    <reaction evidence="8 9">
        <text>O-phospho-L-threonyl-[protein] + H2O = L-threonyl-[protein] + phosphate</text>
        <dbReference type="Rhea" id="RHEA:47004"/>
        <dbReference type="Rhea" id="RHEA-COMP:11060"/>
        <dbReference type="Rhea" id="RHEA-COMP:11605"/>
        <dbReference type="ChEBI" id="CHEBI:15377"/>
        <dbReference type="ChEBI" id="CHEBI:30013"/>
        <dbReference type="ChEBI" id="CHEBI:43474"/>
        <dbReference type="ChEBI" id="CHEBI:61977"/>
        <dbReference type="EC" id="3.1.3.16"/>
    </reaction>
</comment>
<reference evidence="10 11" key="1">
    <citation type="submission" date="2018-07" db="EMBL/GenBank/DDBJ databases">
        <title>The complete nuclear genome of the prasinophyte Chloropicon primus (CCMP1205).</title>
        <authorList>
            <person name="Pombert J.-F."/>
            <person name="Otis C."/>
            <person name="Turmel M."/>
            <person name="Lemieux C."/>
        </authorList>
    </citation>
    <scope>NUCLEOTIDE SEQUENCE [LARGE SCALE GENOMIC DNA]</scope>
    <source>
        <strain evidence="10 11">CCMP1205</strain>
    </source>
</reference>
<dbReference type="OrthoDB" id="57957at2759"/>
<keyword evidence="4 9" id="KW-0378">Hydrolase</keyword>
<evidence type="ECO:0000256" key="7">
    <source>
        <dbReference type="ARBA" id="ARBA00047761"/>
    </source>
</evidence>
<organism evidence="10 11">
    <name type="scientific">Chloropicon primus</name>
    <dbReference type="NCBI Taxonomy" id="1764295"/>
    <lineage>
        <taxon>Eukaryota</taxon>
        <taxon>Viridiplantae</taxon>
        <taxon>Chlorophyta</taxon>
        <taxon>Chloropicophyceae</taxon>
        <taxon>Chloropicales</taxon>
        <taxon>Chloropicaceae</taxon>
        <taxon>Chloropicon</taxon>
    </lineage>
</organism>